<reference evidence="1 2" key="1">
    <citation type="submission" date="2015-07" db="EMBL/GenBank/DDBJ databases">
        <title>Draft genome of Achromobacter spanius.</title>
        <authorList>
            <person name="Wang X."/>
        </authorList>
    </citation>
    <scope>NUCLEOTIDE SEQUENCE [LARGE SCALE GENOMIC DNA]</scope>
    <source>
        <strain evidence="1 2">CGMCC9173</strain>
    </source>
</reference>
<dbReference type="Proteomes" id="UP000037511">
    <property type="component" value="Unassembled WGS sequence"/>
</dbReference>
<dbReference type="RefSeq" id="WP_050449695.1">
    <property type="nucleotide sequence ID" value="NZ_CP034689.1"/>
</dbReference>
<protein>
    <submittedName>
        <fullName evidence="1">Uncharacterized protein</fullName>
    </submittedName>
</protein>
<evidence type="ECO:0000313" key="2">
    <source>
        <dbReference type="Proteomes" id="UP000037511"/>
    </source>
</evidence>
<dbReference type="AlphaFoldDB" id="A0AAW3HX87"/>
<accession>A0AAW3HX87</accession>
<dbReference type="EMBL" id="LGVG01000049">
    <property type="protein sequence ID" value="KNE24363.1"/>
    <property type="molecule type" value="Genomic_DNA"/>
</dbReference>
<proteinExistence type="predicted"/>
<sequence>MASGSRLSDVIVKLPDRSTVRIERRLVITRSADAPPEHRYVCTLESGEQVTWLGDGKYRLPDGAVAVAVAHKRP</sequence>
<evidence type="ECO:0000313" key="1">
    <source>
        <dbReference type="EMBL" id="KNE24363.1"/>
    </source>
</evidence>
<comment type="caution">
    <text evidence="1">The sequence shown here is derived from an EMBL/GenBank/DDBJ whole genome shotgun (WGS) entry which is preliminary data.</text>
</comment>
<gene>
    <name evidence="1" type="ORF">AFM18_25505</name>
</gene>
<name>A0AAW3HX87_9BURK</name>
<organism evidence="1 2">
    <name type="scientific">Achromobacter spanius</name>
    <dbReference type="NCBI Taxonomy" id="217203"/>
    <lineage>
        <taxon>Bacteria</taxon>
        <taxon>Pseudomonadati</taxon>
        <taxon>Pseudomonadota</taxon>
        <taxon>Betaproteobacteria</taxon>
        <taxon>Burkholderiales</taxon>
        <taxon>Alcaligenaceae</taxon>
        <taxon>Achromobacter</taxon>
    </lineage>
</organism>